<keyword evidence="4 8" id="KW-0812">Transmembrane</keyword>
<comment type="subcellular location">
    <subcellularLocation>
        <location evidence="1">Cell membrane</location>
        <topology evidence="1">Multi-pass membrane protein</topology>
    </subcellularLocation>
</comment>
<evidence type="ECO:0000256" key="4">
    <source>
        <dbReference type="ARBA" id="ARBA00022692"/>
    </source>
</evidence>
<proteinExistence type="predicted"/>
<dbReference type="GO" id="GO:0055085">
    <property type="term" value="P:transmembrane transport"/>
    <property type="evidence" value="ECO:0007669"/>
    <property type="project" value="InterPro"/>
</dbReference>
<dbReference type="EMBL" id="CAEZSR010000050">
    <property type="protein sequence ID" value="CAB4558591.1"/>
    <property type="molecule type" value="Genomic_DNA"/>
</dbReference>
<evidence type="ECO:0000256" key="5">
    <source>
        <dbReference type="ARBA" id="ARBA00022989"/>
    </source>
</evidence>
<dbReference type="GO" id="GO:0005886">
    <property type="term" value="C:plasma membrane"/>
    <property type="evidence" value="ECO:0007669"/>
    <property type="project" value="UniProtKB-SubCell"/>
</dbReference>
<evidence type="ECO:0000256" key="3">
    <source>
        <dbReference type="ARBA" id="ARBA00022475"/>
    </source>
</evidence>
<evidence type="ECO:0000313" key="10">
    <source>
        <dbReference type="EMBL" id="CAB4558591.1"/>
    </source>
</evidence>
<organism evidence="10">
    <name type="scientific">freshwater metagenome</name>
    <dbReference type="NCBI Taxonomy" id="449393"/>
    <lineage>
        <taxon>unclassified sequences</taxon>
        <taxon>metagenomes</taxon>
        <taxon>ecological metagenomes</taxon>
    </lineage>
</organism>
<evidence type="ECO:0000256" key="8">
    <source>
        <dbReference type="SAM" id="Phobius"/>
    </source>
</evidence>
<feature type="compositionally biased region" description="Low complexity" evidence="7">
    <location>
        <begin position="1"/>
        <end position="18"/>
    </location>
</feature>
<feature type="transmembrane region" description="Helical" evidence="8">
    <location>
        <begin position="234"/>
        <end position="263"/>
    </location>
</feature>
<keyword evidence="3" id="KW-1003">Cell membrane</keyword>
<dbReference type="PROSITE" id="PS50928">
    <property type="entry name" value="ABC_TM1"/>
    <property type="match status" value="1"/>
</dbReference>
<feature type="transmembrane region" description="Helical" evidence="8">
    <location>
        <begin position="181"/>
        <end position="199"/>
    </location>
</feature>
<feature type="domain" description="ABC transmembrane type-1" evidence="9">
    <location>
        <begin position="105"/>
        <end position="306"/>
    </location>
</feature>
<evidence type="ECO:0000256" key="2">
    <source>
        <dbReference type="ARBA" id="ARBA00022448"/>
    </source>
</evidence>
<name>A0A6J6D3M6_9ZZZZ</name>
<protein>
    <submittedName>
        <fullName evidence="10">Unannotated protein</fullName>
    </submittedName>
</protein>
<dbReference type="InterPro" id="IPR050366">
    <property type="entry name" value="BP-dependent_transpt_permease"/>
</dbReference>
<sequence>MTTTIDATTAPEDAAAPLPAAPTPPAKKRKLKWPGFGIVFAVGFLGSLTFLAIFADYLSFIPYPDAKIPGPDGRPGRYEWGPGTAAWFGTDGVSGDVFSKVIYGARTSLQVGIFATVFGILVGGFLGVIAGYFRGWVDRIVMIITDCLLALPALLLAIILVDRLSDLAEDASWLGWLSRKWTIVITLGILATAPLARIVRAQTLSLREREFVLAARSLGAKPGRVMFREILPNLIPAILTVGFTGLSILIAAEGALAFLGLGVEVGTPTWGKLIDENRNKIDEAWWATIFPCLMLFLTVLSFNIIGDRLSRRFDIRQAGV</sequence>
<feature type="transmembrane region" description="Helical" evidence="8">
    <location>
        <begin position="283"/>
        <end position="306"/>
    </location>
</feature>
<gene>
    <name evidence="10" type="ORF">UFOPK1493_01602</name>
</gene>
<dbReference type="SUPFAM" id="SSF161098">
    <property type="entry name" value="MetI-like"/>
    <property type="match status" value="1"/>
</dbReference>
<evidence type="ECO:0000259" key="9">
    <source>
        <dbReference type="PROSITE" id="PS50928"/>
    </source>
</evidence>
<feature type="transmembrane region" description="Helical" evidence="8">
    <location>
        <begin position="36"/>
        <end position="55"/>
    </location>
</feature>
<feature type="transmembrane region" description="Helical" evidence="8">
    <location>
        <begin position="140"/>
        <end position="161"/>
    </location>
</feature>
<reference evidence="10" key="1">
    <citation type="submission" date="2020-05" db="EMBL/GenBank/DDBJ databases">
        <authorList>
            <person name="Chiriac C."/>
            <person name="Salcher M."/>
            <person name="Ghai R."/>
            <person name="Kavagutti S V."/>
        </authorList>
    </citation>
    <scope>NUCLEOTIDE SEQUENCE</scope>
</reference>
<dbReference type="PANTHER" id="PTHR43386">
    <property type="entry name" value="OLIGOPEPTIDE TRANSPORT SYSTEM PERMEASE PROTEIN APPC"/>
    <property type="match status" value="1"/>
</dbReference>
<dbReference type="Gene3D" id="1.10.3720.10">
    <property type="entry name" value="MetI-like"/>
    <property type="match status" value="1"/>
</dbReference>
<feature type="region of interest" description="Disordered" evidence="7">
    <location>
        <begin position="1"/>
        <end position="26"/>
    </location>
</feature>
<dbReference type="CDD" id="cd06261">
    <property type="entry name" value="TM_PBP2"/>
    <property type="match status" value="1"/>
</dbReference>
<dbReference type="InterPro" id="IPR035906">
    <property type="entry name" value="MetI-like_sf"/>
</dbReference>
<accession>A0A6J6D3M6</accession>
<evidence type="ECO:0000256" key="1">
    <source>
        <dbReference type="ARBA" id="ARBA00004651"/>
    </source>
</evidence>
<keyword evidence="6 8" id="KW-0472">Membrane</keyword>
<keyword evidence="5 8" id="KW-1133">Transmembrane helix</keyword>
<evidence type="ECO:0000256" key="6">
    <source>
        <dbReference type="ARBA" id="ARBA00023136"/>
    </source>
</evidence>
<dbReference type="Pfam" id="PF00528">
    <property type="entry name" value="BPD_transp_1"/>
    <property type="match status" value="1"/>
</dbReference>
<evidence type="ECO:0000256" key="7">
    <source>
        <dbReference type="SAM" id="MobiDB-lite"/>
    </source>
</evidence>
<feature type="transmembrane region" description="Helical" evidence="8">
    <location>
        <begin position="111"/>
        <end position="133"/>
    </location>
</feature>
<dbReference type="PANTHER" id="PTHR43386:SF1">
    <property type="entry name" value="D,D-DIPEPTIDE TRANSPORT SYSTEM PERMEASE PROTEIN DDPC-RELATED"/>
    <property type="match status" value="1"/>
</dbReference>
<dbReference type="InterPro" id="IPR000515">
    <property type="entry name" value="MetI-like"/>
</dbReference>
<keyword evidence="2" id="KW-0813">Transport</keyword>
<dbReference type="AlphaFoldDB" id="A0A6J6D3M6"/>